<gene>
    <name evidence="2" type="ORF">BASA50_002140</name>
</gene>
<dbReference type="Proteomes" id="UP001648503">
    <property type="component" value="Unassembled WGS sequence"/>
</dbReference>
<evidence type="ECO:0000313" key="3">
    <source>
        <dbReference type="Proteomes" id="UP001648503"/>
    </source>
</evidence>
<comment type="caution">
    <text evidence="2">The sequence shown here is derived from an EMBL/GenBank/DDBJ whole genome shotgun (WGS) entry which is preliminary data.</text>
</comment>
<proteinExistence type="predicted"/>
<name>A0ABQ8FPX0_9FUNG</name>
<keyword evidence="3" id="KW-1185">Reference proteome</keyword>
<dbReference type="EMBL" id="JAFCIX010000030">
    <property type="protein sequence ID" value="KAH6600576.1"/>
    <property type="molecule type" value="Genomic_DNA"/>
</dbReference>
<protein>
    <submittedName>
        <fullName evidence="2">Uncharacterized protein</fullName>
    </submittedName>
</protein>
<evidence type="ECO:0000313" key="2">
    <source>
        <dbReference type="EMBL" id="KAH6600576.1"/>
    </source>
</evidence>
<organism evidence="2 3">
    <name type="scientific">Batrachochytrium salamandrivorans</name>
    <dbReference type="NCBI Taxonomy" id="1357716"/>
    <lineage>
        <taxon>Eukaryota</taxon>
        <taxon>Fungi</taxon>
        <taxon>Fungi incertae sedis</taxon>
        <taxon>Chytridiomycota</taxon>
        <taxon>Chytridiomycota incertae sedis</taxon>
        <taxon>Chytridiomycetes</taxon>
        <taxon>Rhizophydiales</taxon>
        <taxon>Rhizophydiales incertae sedis</taxon>
        <taxon>Batrachochytrium</taxon>
    </lineage>
</organism>
<evidence type="ECO:0000256" key="1">
    <source>
        <dbReference type="SAM" id="MobiDB-lite"/>
    </source>
</evidence>
<reference evidence="2 3" key="1">
    <citation type="submission" date="2021-02" db="EMBL/GenBank/DDBJ databases">
        <title>Variation within the Batrachochytrium salamandrivorans European outbreak.</title>
        <authorList>
            <person name="Kelly M."/>
            <person name="Pasmans F."/>
            <person name="Shea T.P."/>
            <person name="Munoz J.F."/>
            <person name="Carranza S."/>
            <person name="Cuomo C.A."/>
            <person name="Martel A."/>
        </authorList>
    </citation>
    <scope>NUCLEOTIDE SEQUENCE [LARGE SCALE GENOMIC DNA]</scope>
    <source>
        <strain evidence="2 3">AMFP18/2</strain>
    </source>
</reference>
<accession>A0ABQ8FPX0</accession>
<sequence>MSKQLQLFHDRLERDLMHVPYVVTSRHHRHPQNDQPLDPIHSSGLVNVPLHGGRPHTGALYSGGKKYHVSRSLNSRADQMQESINKMVLGVAHSSLEVGDWSDRGRHPQEGYGHYPSNAVFSEQHCLRLHTPNIAAMQTRLLMATQPQHGRRHLNISAISKVSPRPSYQQQSGQAASDKSSPGSLLLHASPHLHVPNPHQRPFQCLSTHHPYSGLYPDTYNCTDLDMNVYPDLDDISSTCPDTDMNPEHGNGQSIPFQWPEPTSRHTSPTMSCTLDATSIQEHADHMEFGYSQGSRGRCNTVDTVASNDKQQAVLMVETAYLAAESHYAQMPTCSSEHMDSGIRFVNSRATMASIDE</sequence>
<feature type="region of interest" description="Disordered" evidence="1">
    <location>
        <begin position="161"/>
        <end position="184"/>
    </location>
</feature>
<feature type="compositionally biased region" description="Polar residues" evidence="1">
    <location>
        <begin position="166"/>
        <end position="183"/>
    </location>
</feature>